<keyword evidence="1" id="KW-1133">Transmembrane helix</keyword>
<keyword evidence="3" id="KW-1185">Reference proteome</keyword>
<evidence type="ECO:0000313" key="2">
    <source>
        <dbReference type="EMBL" id="ACI97876.1"/>
    </source>
</evidence>
<dbReference type="HOGENOM" id="CLU_3204519_0_0_5"/>
<protein>
    <submittedName>
        <fullName evidence="2">Uncharacterized protein</fullName>
    </submittedName>
</protein>
<dbReference type="KEGG" id="rce:RC1_0437"/>
<dbReference type="STRING" id="414684.RC1_0437"/>
<keyword evidence="1" id="KW-0472">Membrane</keyword>
<sequence>MRPSPILPPCETTQGGNPMADIIFLGLVLAAFAAFAGLTYGCDRL</sequence>
<evidence type="ECO:0000256" key="1">
    <source>
        <dbReference type="SAM" id="Phobius"/>
    </source>
</evidence>
<dbReference type="AlphaFoldDB" id="B6IQZ0"/>
<dbReference type="EMBL" id="CP000613">
    <property type="protein sequence ID" value="ACI97876.1"/>
    <property type="molecule type" value="Genomic_DNA"/>
</dbReference>
<evidence type="ECO:0000313" key="3">
    <source>
        <dbReference type="Proteomes" id="UP000001591"/>
    </source>
</evidence>
<name>B6IQZ0_RHOCS</name>
<dbReference type="RefSeq" id="WP_012565668.1">
    <property type="nucleotide sequence ID" value="NC_011420.2"/>
</dbReference>
<feature type="transmembrane region" description="Helical" evidence="1">
    <location>
        <begin position="22"/>
        <end position="42"/>
    </location>
</feature>
<accession>B6IQZ0</accession>
<proteinExistence type="predicted"/>
<gene>
    <name evidence="2" type="ordered locus">RC1_0437</name>
</gene>
<keyword evidence="1" id="KW-0812">Transmembrane</keyword>
<reference evidence="2 3" key="1">
    <citation type="journal article" date="2010" name="BMC Genomics">
        <title>Metabolic flexibility revealed in the genome of the cyst-forming alpha-1 proteobacterium Rhodospirillum centenum.</title>
        <authorList>
            <person name="Lu Y.K."/>
            <person name="Marden J."/>
            <person name="Han M."/>
            <person name="Swingley W.D."/>
            <person name="Mastrian S.D."/>
            <person name="Chowdhury S.R."/>
            <person name="Hao J."/>
            <person name="Helmy T."/>
            <person name="Kim S."/>
            <person name="Kurdoglu A.A."/>
            <person name="Matthies H.J."/>
            <person name="Rollo D."/>
            <person name="Stothard P."/>
            <person name="Blankenship R.E."/>
            <person name="Bauer C.E."/>
            <person name="Touchman J.W."/>
        </authorList>
    </citation>
    <scope>NUCLEOTIDE SEQUENCE [LARGE SCALE GENOMIC DNA]</scope>
    <source>
        <strain evidence="3">ATCC 51521 / SW</strain>
    </source>
</reference>
<dbReference type="Proteomes" id="UP000001591">
    <property type="component" value="Chromosome"/>
</dbReference>
<organism evidence="2 3">
    <name type="scientific">Rhodospirillum centenum (strain ATCC 51521 / SW)</name>
    <dbReference type="NCBI Taxonomy" id="414684"/>
    <lineage>
        <taxon>Bacteria</taxon>
        <taxon>Pseudomonadati</taxon>
        <taxon>Pseudomonadota</taxon>
        <taxon>Alphaproteobacteria</taxon>
        <taxon>Rhodospirillales</taxon>
        <taxon>Rhodospirillaceae</taxon>
        <taxon>Rhodospirillum</taxon>
    </lineage>
</organism>